<dbReference type="GO" id="GO:0051082">
    <property type="term" value="F:unfolded protein binding"/>
    <property type="evidence" value="ECO:0007669"/>
    <property type="project" value="InterPro"/>
</dbReference>
<dbReference type="Gene3D" id="2.60.260.20">
    <property type="entry name" value="Urease metallochaperone UreE, N-terminal domain"/>
    <property type="match status" value="2"/>
</dbReference>
<organism evidence="7 8">
    <name type="scientific">Candidatus Roizmanbacteria bacterium CG03_land_8_20_14_0_80_39_12</name>
    <dbReference type="NCBI Taxonomy" id="1974847"/>
    <lineage>
        <taxon>Bacteria</taxon>
        <taxon>Candidatus Roizmaniibacteriota</taxon>
    </lineage>
</organism>
<dbReference type="SUPFAM" id="SSF49493">
    <property type="entry name" value="HSP40/DnaJ peptide-binding domain"/>
    <property type="match status" value="2"/>
</dbReference>
<evidence type="ECO:0000256" key="1">
    <source>
        <dbReference type="ARBA" id="ARBA00022723"/>
    </source>
</evidence>
<feature type="domain" description="J" evidence="6">
    <location>
        <begin position="2"/>
        <end position="66"/>
    </location>
</feature>
<dbReference type="GO" id="GO:0005737">
    <property type="term" value="C:cytoplasm"/>
    <property type="evidence" value="ECO:0007669"/>
    <property type="project" value="TreeGrafter"/>
</dbReference>
<evidence type="ECO:0000313" key="7">
    <source>
        <dbReference type="EMBL" id="PIV08666.1"/>
    </source>
</evidence>
<keyword evidence="3" id="KW-0863">Zinc-finger</keyword>
<dbReference type="InterPro" id="IPR001623">
    <property type="entry name" value="DnaJ_domain"/>
</dbReference>
<dbReference type="FunFam" id="2.60.260.20:FF:000005">
    <property type="entry name" value="Chaperone protein dnaJ 1, mitochondrial"/>
    <property type="match status" value="1"/>
</dbReference>
<dbReference type="CDD" id="cd06257">
    <property type="entry name" value="DnaJ"/>
    <property type="match status" value="1"/>
</dbReference>
<keyword evidence="4" id="KW-0862">Zinc</keyword>
<dbReference type="SMART" id="SM00271">
    <property type="entry name" value="DnaJ"/>
    <property type="match status" value="1"/>
</dbReference>
<reference evidence="8" key="1">
    <citation type="submission" date="2017-09" db="EMBL/GenBank/DDBJ databases">
        <title>Depth-based differentiation of microbial function through sediment-hosted aquifers and enrichment of novel symbionts in the deep terrestrial subsurface.</title>
        <authorList>
            <person name="Probst A.J."/>
            <person name="Ladd B."/>
            <person name="Jarett J.K."/>
            <person name="Geller-Mcgrath D.E."/>
            <person name="Sieber C.M.K."/>
            <person name="Emerson J.B."/>
            <person name="Anantharaman K."/>
            <person name="Thomas B.C."/>
            <person name="Malmstrom R."/>
            <person name="Stieglmeier M."/>
            <person name="Klingl A."/>
            <person name="Woyke T."/>
            <person name="Ryan C.M."/>
            <person name="Banfield J.F."/>
        </authorList>
    </citation>
    <scope>NUCLEOTIDE SEQUENCE [LARGE SCALE GENOMIC DNA]</scope>
</reference>
<dbReference type="SUPFAM" id="SSF46565">
    <property type="entry name" value="Chaperone J-domain"/>
    <property type="match status" value="1"/>
</dbReference>
<dbReference type="PROSITE" id="PS00636">
    <property type="entry name" value="DNAJ_1"/>
    <property type="match status" value="1"/>
</dbReference>
<name>A0A2M7BT63_9BACT</name>
<dbReference type="InterPro" id="IPR008971">
    <property type="entry name" value="HSP40/DnaJ_pept-bd"/>
</dbReference>
<dbReference type="EMBL" id="PEVA01000061">
    <property type="protein sequence ID" value="PIV08666.1"/>
    <property type="molecule type" value="Genomic_DNA"/>
</dbReference>
<evidence type="ECO:0000259" key="6">
    <source>
        <dbReference type="PROSITE" id="PS50076"/>
    </source>
</evidence>
<dbReference type="PRINTS" id="PR00625">
    <property type="entry name" value="JDOMAIN"/>
</dbReference>
<evidence type="ECO:0000256" key="5">
    <source>
        <dbReference type="ARBA" id="ARBA00023186"/>
    </source>
</evidence>
<evidence type="ECO:0000313" key="8">
    <source>
        <dbReference type="Proteomes" id="UP000230119"/>
    </source>
</evidence>
<dbReference type="PANTHER" id="PTHR43096">
    <property type="entry name" value="DNAJ HOMOLOG 1, MITOCHONDRIAL-RELATED"/>
    <property type="match status" value="1"/>
</dbReference>
<keyword evidence="2" id="KW-0677">Repeat</keyword>
<dbReference type="CDD" id="cd10747">
    <property type="entry name" value="DnaJ_C"/>
    <property type="match status" value="1"/>
</dbReference>
<evidence type="ECO:0000256" key="2">
    <source>
        <dbReference type="ARBA" id="ARBA00022737"/>
    </source>
</evidence>
<dbReference type="InterPro" id="IPR002939">
    <property type="entry name" value="DnaJ_C"/>
</dbReference>
<dbReference type="Pfam" id="PF01556">
    <property type="entry name" value="DnaJ_C"/>
    <property type="match status" value="1"/>
</dbReference>
<dbReference type="PANTHER" id="PTHR43096:SF52">
    <property type="entry name" value="DNAJ HOMOLOG 1, MITOCHONDRIAL-RELATED"/>
    <property type="match status" value="1"/>
</dbReference>
<dbReference type="InterPro" id="IPR018253">
    <property type="entry name" value="DnaJ_domain_CS"/>
</dbReference>
<dbReference type="InterPro" id="IPR036869">
    <property type="entry name" value="J_dom_sf"/>
</dbReference>
<comment type="caution">
    <text evidence="7">The sequence shown here is derived from an EMBL/GenBank/DDBJ whole genome shotgun (WGS) entry which is preliminary data.</text>
</comment>
<dbReference type="Pfam" id="PF00226">
    <property type="entry name" value="DnaJ"/>
    <property type="match status" value="1"/>
</dbReference>
<protein>
    <submittedName>
        <fullName evidence="7">Molecular chaperone DnaJ</fullName>
    </submittedName>
</protein>
<dbReference type="Proteomes" id="UP000230119">
    <property type="component" value="Unassembled WGS sequence"/>
</dbReference>
<dbReference type="AlphaFoldDB" id="A0A2M7BT63"/>
<gene>
    <name evidence="7" type="ORF">COS52_01555</name>
</gene>
<dbReference type="Gene3D" id="1.10.287.110">
    <property type="entry name" value="DnaJ domain"/>
    <property type="match status" value="1"/>
</dbReference>
<dbReference type="GO" id="GO:0008270">
    <property type="term" value="F:zinc ion binding"/>
    <property type="evidence" value="ECO:0007669"/>
    <property type="project" value="UniProtKB-KW"/>
</dbReference>
<evidence type="ECO:0000256" key="3">
    <source>
        <dbReference type="ARBA" id="ARBA00022771"/>
    </source>
</evidence>
<evidence type="ECO:0000256" key="4">
    <source>
        <dbReference type="ARBA" id="ARBA00022833"/>
    </source>
</evidence>
<dbReference type="GO" id="GO:0042026">
    <property type="term" value="P:protein refolding"/>
    <property type="evidence" value="ECO:0007669"/>
    <property type="project" value="TreeGrafter"/>
</dbReference>
<sequence>MDYYDLLGLKKGASDSEIKAAYRKQALKWHPDRNKSPDSAVKFKEINRAYEVLSDSQKRQMYDQYGKEDAGQQQGPFSYTYSTSGGGQNPFEGVDFGGSDPFDIFEQFFGFGGASSSRSRKRRDLYQMELSFLEAVHGVEKETVIKGKSHSIKIPAGVDDGMKIRFSDFDVLVRVRQDSHFRREGQDVYVEKKISFPLAALGGELTVETLDAPVSLRVRPGTKSGTTVRLRGHGIVYPQQAHKGDLYVIYTIEVPERMSSKSKRLLEELQKELS</sequence>
<accession>A0A2M7BT63</accession>
<keyword evidence="5" id="KW-0143">Chaperone</keyword>
<keyword evidence="1" id="KW-0479">Metal-binding</keyword>
<dbReference type="PROSITE" id="PS50076">
    <property type="entry name" value="DNAJ_2"/>
    <property type="match status" value="1"/>
</dbReference>
<proteinExistence type="predicted"/>